<evidence type="ECO:0000259" key="20">
    <source>
        <dbReference type="PROSITE" id="PS50081"/>
    </source>
</evidence>
<name>A0A9J7XJ72_CYPCA</name>
<feature type="domain" description="Phorbol-ester/DAG-type" evidence="20">
    <location>
        <begin position="99"/>
        <end position="150"/>
    </location>
</feature>
<organism evidence="21 22">
    <name type="scientific">Cyprinus carpio carpio</name>
    <dbReference type="NCBI Taxonomy" id="630221"/>
    <lineage>
        <taxon>Eukaryota</taxon>
        <taxon>Metazoa</taxon>
        <taxon>Chordata</taxon>
        <taxon>Craniata</taxon>
        <taxon>Vertebrata</taxon>
        <taxon>Euteleostomi</taxon>
        <taxon>Actinopterygii</taxon>
        <taxon>Neopterygii</taxon>
        <taxon>Teleostei</taxon>
        <taxon>Ostariophysi</taxon>
        <taxon>Cypriniformes</taxon>
        <taxon>Cyprinidae</taxon>
        <taxon>Cyprininae</taxon>
        <taxon>Cyprinus</taxon>
    </lineage>
</organism>
<comment type="subunit">
    <text evidence="13">Interacts (via SH3 domains) with CACNA1S. Interacts (via SH3 domains) with CACNA1C. Has much lower affinity for CACNA1C than for CACNA1S.</text>
</comment>
<dbReference type="SMART" id="SM00326">
    <property type="entry name" value="SH3"/>
    <property type="match status" value="1"/>
</dbReference>
<evidence type="ECO:0000256" key="18">
    <source>
        <dbReference type="SAM" id="MobiDB-lite"/>
    </source>
</evidence>
<comment type="subcellular location">
    <subcellularLocation>
        <location evidence="1">Cell membrane</location>
        <location evidence="1">Sarcolemma</location>
        <topology evidence="1">Peripheral membrane protein</topology>
        <orientation evidence="1">Cytoplasmic side</orientation>
    </subcellularLocation>
    <subcellularLocation>
        <location evidence="2">Cytoplasm</location>
        <location evidence="2">Cytosol</location>
    </subcellularLocation>
</comment>
<evidence type="ECO:0000256" key="5">
    <source>
        <dbReference type="ARBA" id="ARBA00022490"/>
    </source>
</evidence>
<dbReference type="FunFam" id="2.30.30.40:FF:000073">
    <property type="entry name" value="SH3 and cysteine-rich domain-containing protein 2"/>
    <property type="match status" value="1"/>
</dbReference>
<dbReference type="GO" id="GO:0009898">
    <property type="term" value="C:cytoplasmic side of plasma membrane"/>
    <property type="evidence" value="ECO:0007669"/>
    <property type="project" value="UniProtKB-ARBA"/>
</dbReference>
<feature type="domain" description="SH3" evidence="19">
    <location>
        <begin position="264"/>
        <end position="323"/>
    </location>
</feature>
<dbReference type="Gene3D" id="3.30.60.20">
    <property type="match status" value="1"/>
</dbReference>
<keyword evidence="6" id="KW-0597">Phosphoprotein</keyword>
<dbReference type="SMART" id="SM00109">
    <property type="entry name" value="C1"/>
    <property type="match status" value="1"/>
</dbReference>
<dbReference type="InterPro" id="IPR002219">
    <property type="entry name" value="PKC_DAG/PE"/>
</dbReference>
<dbReference type="Pfam" id="PF00130">
    <property type="entry name" value="C1_1"/>
    <property type="match status" value="1"/>
</dbReference>
<evidence type="ECO:0000256" key="15">
    <source>
        <dbReference type="ARBA" id="ARBA00080966"/>
    </source>
</evidence>
<dbReference type="OMA" id="CKISAHL"/>
<evidence type="ECO:0000256" key="13">
    <source>
        <dbReference type="ARBA" id="ARBA00065718"/>
    </source>
</evidence>
<evidence type="ECO:0000256" key="3">
    <source>
        <dbReference type="ARBA" id="ARBA00022443"/>
    </source>
</evidence>
<dbReference type="GO" id="GO:0042383">
    <property type="term" value="C:sarcolemma"/>
    <property type="evidence" value="ECO:0007669"/>
    <property type="project" value="UniProtKB-SubCell"/>
</dbReference>
<dbReference type="InterPro" id="IPR046349">
    <property type="entry name" value="C1-like_sf"/>
</dbReference>
<evidence type="ECO:0000313" key="21">
    <source>
        <dbReference type="Ensembl" id="ENSCCRP00000106431.1"/>
    </source>
</evidence>
<feature type="compositionally biased region" description="Polar residues" evidence="18">
    <location>
        <begin position="201"/>
        <end position="214"/>
    </location>
</feature>
<keyword evidence="3 17" id="KW-0728">SH3 domain</keyword>
<evidence type="ECO:0000256" key="16">
    <source>
        <dbReference type="ARBA" id="ARBA00082110"/>
    </source>
</evidence>
<dbReference type="PROSITE" id="PS50081">
    <property type="entry name" value="ZF_DAG_PE_2"/>
    <property type="match status" value="1"/>
</dbReference>
<dbReference type="SUPFAM" id="SSF50044">
    <property type="entry name" value="SH3-domain"/>
    <property type="match status" value="1"/>
</dbReference>
<evidence type="ECO:0000256" key="10">
    <source>
        <dbReference type="ARBA" id="ARBA00022833"/>
    </source>
</evidence>
<evidence type="ECO:0000256" key="1">
    <source>
        <dbReference type="ARBA" id="ARBA00004278"/>
    </source>
</evidence>
<dbReference type="Proteomes" id="UP001108240">
    <property type="component" value="Unplaced"/>
</dbReference>
<keyword evidence="22" id="KW-1185">Reference proteome</keyword>
<feature type="region of interest" description="Disordered" evidence="18">
    <location>
        <begin position="201"/>
        <end position="244"/>
    </location>
</feature>
<dbReference type="InterPro" id="IPR036028">
    <property type="entry name" value="SH3-like_dom_sf"/>
</dbReference>
<protein>
    <recommendedName>
        <fullName evidence="14">SH3 and cysteine-rich domain-containing protein 2</fullName>
    </recommendedName>
    <alternativeName>
        <fullName evidence="16">24b2/STAC2</fullName>
    </alternativeName>
    <alternativeName>
        <fullName evidence="15">Src homology 3 and cysteine-rich domain-containing protein 2</fullName>
    </alternativeName>
</protein>
<dbReference type="PANTHER" id="PTHR15135:SF5">
    <property type="entry name" value="SH3 AND CYSTEINE-RICH DOMAIN-CONTAINING PROTEIN 2"/>
    <property type="match status" value="1"/>
</dbReference>
<evidence type="ECO:0000256" key="12">
    <source>
        <dbReference type="ARBA" id="ARBA00054848"/>
    </source>
</evidence>
<dbReference type="PROSITE" id="PS00479">
    <property type="entry name" value="ZF_DAG_PE_1"/>
    <property type="match status" value="1"/>
</dbReference>
<evidence type="ECO:0000256" key="4">
    <source>
        <dbReference type="ARBA" id="ARBA00022475"/>
    </source>
</evidence>
<dbReference type="GO" id="GO:0008270">
    <property type="term" value="F:zinc ion binding"/>
    <property type="evidence" value="ECO:0007669"/>
    <property type="project" value="UniProtKB-KW"/>
</dbReference>
<evidence type="ECO:0000313" key="22">
    <source>
        <dbReference type="Proteomes" id="UP001108240"/>
    </source>
</evidence>
<dbReference type="FunFam" id="3.30.60.20:FF:000022">
    <property type="entry name" value="SH3 and cysteine-rich domain-containing protein 3 isoform 2"/>
    <property type="match status" value="1"/>
</dbReference>
<keyword evidence="8" id="KW-0677">Repeat</keyword>
<evidence type="ECO:0000256" key="11">
    <source>
        <dbReference type="ARBA" id="ARBA00023136"/>
    </source>
</evidence>
<dbReference type="PROSITE" id="PS50002">
    <property type="entry name" value="SH3"/>
    <property type="match status" value="1"/>
</dbReference>
<dbReference type="PANTHER" id="PTHR15135">
    <property type="entry name" value="STAC"/>
    <property type="match status" value="1"/>
</dbReference>
<dbReference type="GO" id="GO:1903078">
    <property type="term" value="P:positive regulation of protein localization to plasma membrane"/>
    <property type="evidence" value="ECO:0007669"/>
    <property type="project" value="TreeGrafter"/>
</dbReference>
<keyword evidence="11" id="KW-0472">Membrane</keyword>
<keyword evidence="4" id="KW-1003">Cell membrane</keyword>
<dbReference type="GO" id="GO:0005829">
    <property type="term" value="C:cytosol"/>
    <property type="evidence" value="ECO:0007669"/>
    <property type="project" value="UniProtKB-SubCell"/>
</dbReference>
<dbReference type="GO" id="GO:0003009">
    <property type="term" value="P:skeletal muscle contraction"/>
    <property type="evidence" value="ECO:0007669"/>
    <property type="project" value="TreeGrafter"/>
</dbReference>
<keyword evidence="5" id="KW-0963">Cytoplasm</keyword>
<evidence type="ECO:0000256" key="2">
    <source>
        <dbReference type="ARBA" id="ARBA00004514"/>
    </source>
</evidence>
<proteinExistence type="predicted"/>
<evidence type="ECO:0000256" key="6">
    <source>
        <dbReference type="ARBA" id="ARBA00022553"/>
    </source>
</evidence>
<keyword evidence="10" id="KW-0862">Zinc</keyword>
<dbReference type="InterPro" id="IPR001452">
    <property type="entry name" value="SH3_domain"/>
</dbReference>
<keyword evidence="9" id="KW-0863">Zinc-finger</keyword>
<dbReference type="PRINTS" id="PR00452">
    <property type="entry name" value="SH3DOMAIN"/>
</dbReference>
<dbReference type="SUPFAM" id="SSF57889">
    <property type="entry name" value="Cysteine-rich domain"/>
    <property type="match status" value="1"/>
</dbReference>
<dbReference type="PRINTS" id="PR00499">
    <property type="entry name" value="P67PHOX"/>
</dbReference>
<dbReference type="Pfam" id="PF00018">
    <property type="entry name" value="SH3_1"/>
    <property type="match status" value="1"/>
</dbReference>
<evidence type="ECO:0000256" key="9">
    <source>
        <dbReference type="ARBA" id="ARBA00022771"/>
    </source>
</evidence>
<keyword evidence="7" id="KW-0479">Metal-binding</keyword>
<reference evidence="21" key="1">
    <citation type="submission" date="2025-08" db="UniProtKB">
        <authorList>
            <consortium name="Ensembl"/>
        </authorList>
    </citation>
    <scope>IDENTIFICATION</scope>
</reference>
<dbReference type="Gene3D" id="2.30.30.40">
    <property type="entry name" value="SH3 Domains"/>
    <property type="match status" value="1"/>
</dbReference>
<dbReference type="Pfam" id="PF16664">
    <property type="entry name" value="STAC2_u1"/>
    <property type="match status" value="1"/>
</dbReference>
<evidence type="ECO:0000256" key="17">
    <source>
        <dbReference type="PROSITE-ProRule" id="PRU00192"/>
    </source>
</evidence>
<dbReference type="Ensembl" id="ENSCCRT00000157603.1">
    <property type="protein sequence ID" value="ENSCCRP00000106431.1"/>
    <property type="gene ID" value="ENSCCRG00000059164.1"/>
</dbReference>
<reference evidence="21" key="2">
    <citation type="submission" date="2025-09" db="UniProtKB">
        <authorList>
            <consortium name="Ensembl"/>
        </authorList>
    </citation>
    <scope>IDENTIFICATION</scope>
</reference>
<dbReference type="AlphaFoldDB" id="A0A9J7XJ72"/>
<comment type="function">
    <text evidence="12">Plays a redundant role in promoting the expression of calcium channel CACNA1S at the cell membrane, and thereby contributes to increased channel activity. Slows down the inactivation rate of the calcium channel CACNA1C.</text>
</comment>
<evidence type="ECO:0000256" key="8">
    <source>
        <dbReference type="ARBA" id="ARBA00022737"/>
    </source>
</evidence>
<accession>A0A9J7XJ72</accession>
<evidence type="ECO:0000256" key="14">
    <source>
        <dbReference type="ARBA" id="ARBA00070051"/>
    </source>
</evidence>
<evidence type="ECO:0000259" key="19">
    <source>
        <dbReference type="PROSITE" id="PS50002"/>
    </source>
</evidence>
<evidence type="ECO:0000256" key="7">
    <source>
        <dbReference type="ARBA" id="ARBA00022723"/>
    </source>
</evidence>
<sequence length="381" mass="42223">MSCSGTEREMRTADSGTPAEKLLRLKRSLTFMRSKSVENFFQRSQSDAYLPKELLSGVLPSSPRLFTGPAPGNSSAVLPSPSISSRPAPFCVQPRPAQTHSFLEHVFRRPTSCSLCKLIIAGNSKQGLRCRTCKMGAHLWCVSEFTEKPCQGKSGMFKRNLSTPVLTNDQLYAVKTQESKAQLDPVYATLRFGTSLANTSRSSFGSFYESPSQSLDEEDGQQKEECVSTEGEELTENQSKVTDVSLSENVNSELDEISKVPKVHPIHTYVALYKFLPQEQNDLELHPGDRVMVIDDSNEEWWKGKCGDKVGLFPANFVQRVRPGERVWKVTQSVHGNKDLGHLAVKEAQICVGKNEETGGFLKLSSGKKRGLVPTDSLEEI</sequence>
<dbReference type="GeneTree" id="ENSGT00950000183092"/>
<dbReference type="InterPro" id="IPR039688">
    <property type="entry name" value="STAC1/2/3"/>
</dbReference>